<evidence type="ECO:0000256" key="16">
    <source>
        <dbReference type="ARBA" id="ARBA00023180"/>
    </source>
</evidence>
<dbReference type="OMA" id="WWKERET"/>
<dbReference type="SUPFAM" id="SSF56112">
    <property type="entry name" value="Protein kinase-like (PK-like)"/>
    <property type="match status" value="1"/>
</dbReference>
<keyword evidence="16" id="KW-0325">Glycoprotein</keyword>
<dbReference type="InterPro" id="IPR000719">
    <property type="entry name" value="Prot_kinase_dom"/>
</dbReference>
<dbReference type="Gene3D" id="1.10.510.10">
    <property type="entry name" value="Transferase(Phosphotransferase) domain 1"/>
    <property type="match status" value="1"/>
</dbReference>
<dbReference type="InterPro" id="IPR008271">
    <property type="entry name" value="Ser/Thr_kinase_AS"/>
</dbReference>
<feature type="transmembrane region" description="Helical" evidence="18">
    <location>
        <begin position="307"/>
        <end position="325"/>
    </location>
</feature>
<dbReference type="CDD" id="cd14066">
    <property type="entry name" value="STKc_IRAK"/>
    <property type="match status" value="1"/>
</dbReference>
<dbReference type="Pfam" id="PF00069">
    <property type="entry name" value="Pkinase"/>
    <property type="match status" value="1"/>
</dbReference>
<keyword evidence="5" id="KW-1003">Cell membrane</keyword>
<evidence type="ECO:0000256" key="3">
    <source>
        <dbReference type="ARBA" id="ARBA00008536"/>
    </source>
</evidence>
<dbReference type="GO" id="GO:0004672">
    <property type="term" value="F:protein kinase activity"/>
    <property type="evidence" value="ECO:0007669"/>
    <property type="project" value="InterPro"/>
</dbReference>
<keyword evidence="7 18" id="KW-0812">Transmembrane</keyword>
<dbReference type="PROSITE" id="PS00108">
    <property type="entry name" value="PROTEIN_KINASE_ST"/>
    <property type="match status" value="1"/>
</dbReference>
<evidence type="ECO:0000256" key="11">
    <source>
        <dbReference type="ARBA" id="ARBA00022777"/>
    </source>
</evidence>
<evidence type="ECO:0000256" key="17">
    <source>
        <dbReference type="PROSITE-ProRule" id="PRU10141"/>
    </source>
</evidence>
<comment type="similarity">
    <text evidence="4">In the C-terminal section; belongs to the protein kinase superfamily. Ser/Thr protein kinase family.</text>
</comment>
<dbReference type="InterPro" id="IPR050528">
    <property type="entry name" value="L-type_Lectin-RKs"/>
</dbReference>
<dbReference type="Gene3D" id="3.30.200.20">
    <property type="entry name" value="Phosphorylase Kinase, domain 1"/>
    <property type="match status" value="1"/>
</dbReference>
<evidence type="ECO:0000256" key="5">
    <source>
        <dbReference type="ARBA" id="ARBA00022475"/>
    </source>
</evidence>
<dbReference type="EMBL" id="PDCK01000043">
    <property type="protein sequence ID" value="PRQ31160.1"/>
    <property type="molecule type" value="Genomic_DNA"/>
</dbReference>
<comment type="similarity">
    <text evidence="3">In the N-terminal section; belongs to the leguminous lectin family.</text>
</comment>
<sequence>MHDRQCTLQASLKMGALVALVLCIFFHKGLTETPLTFNFSSFLGEYDNTVILTEGDANVGNPFLHLTKDNIGELETMSVGRAFYREPFLLWDYATEKMADFSTSFTFAIISTDETAPSCGAGFVFFLAPYGTILYSSLGAGASLGLPINSTQQNVTVPKSQYPFVAVEFDIYPNILPPVDDPRYQHVGIDVNSIRSSKTAPWNHATLSSHNYLQGDEVNTAWVSYNSTTKNLSVAFTSFVHDDPVISYLYYVVDLRQCLPDVVIVGFSAATGNQTAMHKIISWNFTSTSLEIPPPIPAYSNVSARQVVWLIIGGCIFIVGGFVWWKERETRESDRDGMITDGIKYELQNGFGPRQFTYSELAHSTSKFAEGEKLGEGGFGGVYRGFIKQLNLYIAVKRISKESRQGLKEYASELRTISRLRHRNVVQLIGWCHEKRELLLVYELMPNSSLDFHLFKAQSLLIWEVRYRIALGLASGLLYLHEEWEQCVLHRDIKSSNVMLDSNFNAKLGDFGLARLVDHGKQSQTTVLAGTMGYMAPEYITTGKASRESDVYSFGVVAMEIACGRKPIDSKFESDQISMVEWISELYAEGKVLEAADPKLCGEFDEKQMECLLIVGLWCAHFNHNIRPSIQEAIQVLNFKLPLPILPSNMSMATFAPSVSFSTLSNDTTGFEKSQTKSTFVH</sequence>
<gene>
    <name evidence="20" type="ORF">RchiOBHm_Chr5g0032421</name>
</gene>
<evidence type="ECO:0000313" key="20">
    <source>
        <dbReference type="EMBL" id="PRQ31160.1"/>
    </source>
</evidence>
<evidence type="ECO:0000256" key="18">
    <source>
        <dbReference type="SAM" id="Phobius"/>
    </source>
</evidence>
<dbReference type="Proteomes" id="UP000238479">
    <property type="component" value="Chromosome 5"/>
</dbReference>
<evidence type="ECO:0000256" key="15">
    <source>
        <dbReference type="ARBA" id="ARBA00023170"/>
    </source>
</evidence>
<dbReference type="GO" id="GO:0030246">
    <property type="term" value="F:carbohydrate binding"/>
    <property type="evidence" value="ECO:0007669"/>
    <property type="project" value="UniProtKB-KW"/>
</dbReference>
<dbReference type="InterPro" id="IPR011009">
    <property type="entry name" value="Kinase-like_dom_sf"/>
</dbReference>
<name>A0A2P6QAF1_ROSCH</name>
<dbReference type="GO" id="GO:0005524">
    <property type="term" value="F:ATP binding"/>
    <property type="evidence" value="ECO:0007669"/>
    <property type="project" value="UniProtKB-UniRule"/>
</dbReference>
<keyword evidence="11" id="KW-0418">Kinase</keyword>
<keyword evidence="12 17" id="KW-0067">ATP-binding</keyword>
<proteinExistence type="inferred from homology"/>
<dbReference type="SMART" id="SM00220">
    <property type="entry name" value="S_TKc"/>
    <property type="match status" value="1"/>
</dbReference>
<feature type="binding site" evidence="17">
    <location>
        <position position="397"/>
    </location>
    <ligand>
        <name>ATP</name>
        <dbReference type="ChEBI" id="CHEBI:30616"/>
    </ligand>
</feature>
<dbReference type="FunFam" id="3.30.200.20:FF:000168">
    <property type="entry name" value="L-type lectin-domain containing receptor kinase IX.1"/>
    <property type="match status" value="1"/>
</dbReference>
<keyword evidence="10 17" id="KW-0547">Nucleotide-binding</keyword>
<evidence type="ECO:0000256" key="12">
    <source>
        <dbReference type="ARBA" id="ARBA00022840"/>
    </source>
</evidence>
<comment type="similarity">
    <text evidence="2">Belongs to the leguminous lectin family.</text>
</comment>
<dbReference type="PROSITE" id="PS00107">
    <property type="entry name" value="PROTEIN_KINASE_ATP"/>
    <property type="match status" value="1"/>
</dbReference>
<dbReference type="GO" id="GO:0005886">
    <property type="term" value="C:plasma membrane"/>
    <property type="evidence" value="ECO:0007669"/>
    <property type="project" value="UniProtKB-SubCell"/>
</dbReference>
<keyword evidence="21" id="KW-1185">Reference proteome</keyword>
<dbReference type="InterPro" id="IPR001220">
    <property type="entry name" value="Legume_lectin_dom"/>
</dbReference>
<dbReference type="FunFam" id="1.10.510.10:FF:000240">
    <property type="entry name" value="Lectin-domain containing receptor kinase A4.3"/>
    <property type="match status" value="1"/>
</dbReference>
<dbReference type="AlphaFoldDB" id="A0A2P6QAF1"/>
<evidence type="ECO:0000259" key="19">
    <source>
        <dbReference type="PROSITE" id="PS50011"/>
    </source>
</evidence>
<keyword evidence="6 20" id="KW-0808">Transferase</keyword>
<comment type="caution">
    <text evidence="20">The sequence shown here is derived from an EMBL/GenBank/DDBJ whole genome shotgun (WGS) entry which is preliminary data.</text>
</comment>
<evidence type="ECO:0000256" key="13">
    <source>
        <dbReference type="ARBA" id="ARBA00022989"/>
    </source>
</evidence>
<evidence type="ECO:0000256" key="10">
    <source>
        <dbReference type="ARBA" id="ARBA00022741"/>
    </source>
</evidence>
<evidence type="ECO:0000256" key="7">
    <source>
        <dbReference type="ARBA" id="ARBA00022692"/>
    </source>
</evidence>
<keyword evidence="14 18" id="KW-0472">Membrane</keyword>
<feature type="domain" description="Protein kinase" evidence="19">
    <location>
        <begin position="368"/>
        <end position="646"/>
    </location>
</feature>
<keyword evidence="13 18" id="KW-1133">Transmembrane helix</keyword>
<dbReference type="CDD" id="cd06899">
    <property type="entry name" value="lectin_legume_LecRK_Arcelin_ConA"/>
    <property type="match status" value="1"/>
</dbReference>
<evidence type="ECO:0000313" key="21">
    <source>
        <dbReference type="Proteomes" id="UP000238479"/>
    </source>
</evidence>
<dbReference type="SUPFAM" id="SSF49899">
    <property type="entry name" value="Concanavalin A-like lectins/glucanases"/>
    <property type="match status" value="1"/>
</dbReference>
<dbReference type="InterPro" id="IPR017441">
    <property type="entry name" value="Protein_kinase_ATP_BS"/>
</dbReference>
<dbReference type="GO" id="GO:0002229">
    <property type="term" value="P:defense response to oomycetes"/>
    <property type="evidence" value="ECO:0007669"/>
    <property type="project" value="UniProtKB-ARBA"/>
</dbReference>
<dbReference type="Gramene" id="PRQ31160">
    <property type="protein sequence ID" value="PRQ31160"/>
    <property type="gene ID" value="RchiOBHm_Chr5g0032421"/>
</dbReference>
<keyword evidence="15" id="KW-0675">Receptor</keyword>
<dbReference type="PANTHER" id="PTHR27007">
    <property type="match status" value="1"/>
</dbReference>
<organism evidence="20 21">
    <name type="scientific">Rosa chinensis</name>
    <name type="common">China rose</name>
    <dbReference type="NCBI Taxonomy" id="74649"/>
    <lineage>
        <taxon>Eukaryota</taxon>
        <taxon>Viridiplantae</taxon>
        <taxon>Streptophyta</taxon>
        <taxon>Embryophyta</taxon>
        <taxon>Tracheophyta</taxon>
        <taxon>Spermatophyta</taxon>
        <taxon>Magnoliopsida</taxon>
        <taxon>eudicotyledons</taxon>
        <taxon>Gunneridae</taxon>
        <taxon>Pentapetalae</taxon>
        <taxon>rosids</taxon>
        <taxon>fabids</taxon>
        <taxon>Rosales</taxon>
        <taxon>Rosaceae</taxon>
        <taxon>Rosoideae</taxon>
        <taxon>Rosoideae incertae sedis</taxon>
        <taxon>Rosa</taxon>
    </lineage>
</organism>
<comment type="subcellular location">
    <subcellularLocation>
        <location evidence="1">Cell membrane</location>
        <topology evidence="1">Single-pass type I membrane protein</topology>
    </subcellularLocation>
</comment>
<evidence type="ECO:0000256" key="6">
    <source>
        <dbReference type="ARBA" id="ARBA00022679"/>
    </source>
</evidence>
<dbReference type="Gene3D" id="2.60.120.200">
    <property type="match status" value="1"/>
</dbReference>
<evidence type="ECO:0000256" key="4">
    <source>
        <dbReference type="ARBA" id="ARBA00010217"/>
    </source>
</evidence>
<evidence type="ECO:0000256" key="14">
    <source>
        <dbReference type="ARBA" id="ARBA00023136"/>
    </source>
</evidence>
<keyword evidence="9" id="KW-0430">Lectin</keyword>
<evidence type="ECO:0000256" key="1">
    <source>
        <dbReference type="ARBA" id="ARBA00004251"/>
    </source>
</evidence>
<evidence type="ECO:0000256" key="2">
    <source>
        <dbReference type="ARBA" id="ARBA00007606"/>
    </source>
</evidence>
<dbReference type="STRING" id="74649.A0A2P6QAF1"/>
<evidence type="ECO:0000256" key="8">
    <source>
        <dbReference type="ARBA" id="ARBA00022729"/>
    </source>
</evidence>
<accession>A0A2P6QAF1</accession>
<evidence type="ECO:0000256" key="9">
    <source>
        <dbReference type="ARBA" id="ARBA00022734"/>
    </source>
</evidence>
<dbReference type="PROSITE" id="PS50011">
    <property type="entry name" value="PROTEIN_KINASE_DOM"/>
    <property type="match status" value="1"/>
</dbReference>
<reference evidence="20 21" key="1">
    <citation type="journal article" date="2018" name="Nat. Genet.">
        <title>The Rosa genome provides new insights in the design of modern roses.</title>
        <authorList>
            <person name="Bendahmane M."/>
        </authorList>
    </citation>
    <scope>NUCLEOTIDE SEQUENCE [LARGE SCALE GENOMIC DNA]</scope>
    <source>
        <strain evidence="21">cv. Old Blush</strain>
    </source>
</reference>
<dbReference type="Pfam" id="PF00139">
    <property type="entry name" value="Lectin_legB"/>
    <property type="match status" value="1"/>
</dbReference>
<protein>
    <recommendedName>
        <fullName evidence="19">Protein kinase domain-containing protein</fullName>
    </recommendedName>
</protein>
<keyword evidence="8" id="KW-0732">Signal</keyword>
<dbReference type="InterPro" id="IPR013320">
    <property type="entry name" value="ConA-like_dom_sf"/>
</dbReference>